<dbReference type="Proteomes" id="UP001144280">
    <property type="component" value="Unassembled WGS sequence"/>
</dbReference>
<evidence type="ECO:0000313" key="2">
    <source>
        <dbReference type="Proteomes" id="UP001144280"/>
    </source>
</evidence>
<name>A0ABQ5R1K6_9ACTN</name>
<organism evidence="1 2">
    <name type="scientific">Phytohabitans aurantiacus</name>
    <dbReference type="NCBI Taxonomy" id="3016789"/>
    <lineage>
        <taxon>Bacteria</taxon>
        <taxon>Bacillati</taxon>
        <taxon>Actinomycetota</taxon>
        <taxon>Actinomycetes</taxon>
        <taxon>Micromonosporales</taxon>
        <taxon>Micromonosporaceae</taxon>
    </lineage>
</organism>
<gene>
    <name evidence="1" type="ORF">Pa4123_59600</name>
</gene>
<reference evidence="1" key="1">
    <citation type="submission" date="2022-12" db="EMBL/GenBank/DDBJ databases">
        <title>New Phytohabitans aurantiacus sp. RD004123 nov., an actinomycete isolated from soil.</title>
        <authorList>
            <person name="Triningsih D.W."/>
            <person name="Harunari E."/>
            <person name="Igarashi Y."/>
        </authorList>
    </citation>
    <scope>NUCLEOTIDE SEQUENCE</scope>
    <source>
        <strain evidence="1">RD004123</strain>
    </source>
</reference>
<keyword evidence="2" id="KW-1185">Reference proteome</keyword>
<dbReference type="Gene3D" id="3.40.1360.10">
    <property type="match status" value="1"/>
</dbReference>
<comment type="caution">
    <text evidence="1">The sequence shown here is derived from an EMBL/GenBank/DDBJ whole genome shotgun (WGS) entry which is preliminary data.</text>
</comment>
<dbReference type="EMBL" id="BSDI01000034">
    <property type="protein sequence ID" value="GLI00684.1"/>
    <property type="molecule type" value="Genomic_DNA"/>
</dbReference>
<evidence type="ECO:0008006" key="3">
    <source>
        <dbReference type="Google" id="ProtNLM"/>
    </source>
</evidence>
<dbReference type="RefSeq" id="WP_281901180.1">
    <property type="nucleotide sequence ID" value="NZ_BSDI01000034.1"/>
</dbReference>
<dbReference type="InterPro" id="IPR034154">
    <property type="entry name" value="TOPRIM_DnaG/twinkle"/>
</dbReference>
<proteinExistence type="predicted"/>
<evidence type="ECO:0000313" key="1">
    <source>
        <dbReference type="EMBL" id="GLI00684.1"/>
    </source>
</evidence>
<sequence length="242" mass="27317">MIVYAYTQLDGREVFQRVRFEDPVYENGVLLGYTKTIVYRHQCIRPCGWIDWRGQRWWADPDVPEAWHWEKPVGADGYVYRLPEIAEASTLYITEGEKDADAMVTAGVVATTHHQGAEVGPSRLQARRVIAADVGRVVIVADRDEAGAYCAWKWHELLRTTPPTGDRLIGEGMSADRITIVRARGPLAKVKDAADHLAAGYGPEDFVPVEKTEVQRVAIQHRAGRRGRARRAYRPGRRWGGR</sequence>
<dbReference type="CDD" id="cd01029">
    <property type="entry name" value="TOPRIM_primases"/>
    <property type="match status" value="1"/>
</dbReference>
<protein>
    <recommendedName>
        <fullName evidence="3">Toprim domain-containing protein</fullName>
    </recommendedName>
</protein>
<accession>A0ABQ5R1K6</accession>
<dbReference type="SUPFAM" id="SSF56731">
    <property type="entry name" value="DNA primase core"/>
    <property type="match status" value="1"/>
</dbReference>